<dbReference type="RefSeq" id="WP_092161076.1">
    <property type="nucleotide sequence ID" value="NZ_FNGA01000003.1"/>
</dbReference>
<accession>A0A1G9HLX1</accession>
<feature type="region of interest" description="Disordered" evidence="1">
    <location>
        <begin position="121"/>
        <end position="144"/>
    </location>
</feature>
<evidence type="ECO:0000313" key="2">
    <source>
        <dbReference type="EMBL" id="SDL13971.1"/>
    </source>
</evidence>
<feature type="compositionally biased region" description="Polar residues" evidence="1">
    <location>
        <begin position="1"/>
        <end position="20"/>
    </location>
</feature>
<dbReference type="EMBL" id="FNGA01000003">
    <property type="protein sequence ID" value="SDL13971.1"/>
    <property type="molecule type" value="Genomic_DNA"/>
</dbReference>
<organism evidence="2 3">
    <name type="scientific">Maridesulfovibrio ferrireducens</name>
    <dbReference type="NCBI Taxonomy" id="246191"/>
    <lineage>
        <taxon>Bacteria</taxon>
        <taxon>Pseudomonadati</taxon>
        <taxon>Thermodesulfobacteriota</taxon>
        <taxon>Desulfovibrionia</taxon>
        <taxon>Desulfovibrionales</taxon>
        <taxon>Desulfovibrionaceae</taxon>
        <taxon>Maridesulfovibrio</taxon>
    </lineage>
</organism>
<dbReference type="STRING" id="246191.SAMN05660337_2228"/>
<dbReference type="Proteomes" id="UP000199053">
    <property type="component" value="Unassembled WGS sequence"/>
</dbReference>
<gene>
    <name evidence="2" type="ORF">SAMN05660337_2228</name>
</gene>
<evidence type="ECO:0000256" key="1">
    <source>
        <dbReference type="SAM" id="MobiDB-lite"/>
    </source>
</evidence>
<proteinExistence type="predicted"/>
<evidence type="ECO:0008006" key="4">
    <source>
        <dbReference type="Google" id="ProtNLM"/>
    </source>
</evidence>
<feature type="compositionally biased region" description="Basic and acidic residues" evidence="1">
    <location>
        <begin position="22"/>
        <end position="53"/>
    </location>
</feature>
<dbReference type="AlphaFoldDB" id="A0A1G9HLX1"/>
<keyword evidence="3" id="KW-1185">Reference proteome</keyword>
<sequence>MGFNVNITGNYQPQLATSISPVDKKQDDKTSDTVAEEKDGDSVNISEEGKSKLDQMNAQKSEEKDDSSPIEKMIKELQKKIQQLKKEIDELKQSDTPDDQKKEQISAKENQMAMLQSQLSEAITQKQKGEESALHAKGFKNSLT</sequence>
<feature type="compositionally biased region" description="Basic and acidic residues" evidence="1">
    <location>
        <begin position="60"/>
        <end position="70"/>
    </location>
</feature>
<evidence type="ECO:0000313" key="3">
    <source>
        <dbReference type="Proteomes" id="UP000199053"/>
    </source>
</evidence>
<name>A0A1G9HLX1_9BACT</name>
<reference evidence="3" key="1">
    <citation type="submission" date="2016-10" db="EMBL/GenBank/DDBJ databases">
        <authorList>
            <person name="Varghese N."/>
            <person name="Submissions S."/>
        </authorList>
    </citation>
    <scope>NUCLEOTIDE SEQUENCE [LARGE SCALE GENOMIC DNA]</scope>
    <source>
        <strain evidence="3">DSM 16995</strain>
    </source>
</reference>
<feature type="region of interest" description="Disordered" evidence="1">
    <location>
        <begin position="1"/>
        <end position="70"/>
    </location>
</feature>
<protein>
    <recommendedName>
        <fullName evidence="4">FlxA-like protein</fullName>
    </recommendedName>
</protein>